<proteinExistence type="predicted"/>
<evidence type="ECO:0000313" key="1">
    <source>
        <dbReference type="Proteomes" id="UP000887575"/>
    </source>
</evidence>
<evidence type="ECO:0000313" key="2">
    <source>
        <dbReference type="WBParaSite" id="MBELARI_LOCUS2254"/>
    </source>
</evidence>
<dbReference type="WBParaSite" id="MBELARI_LOCUS2254">
    <property type="protein sequence ID" value="MBELARI_LOCUS2254"/>
    <property type="gene ID" value="MBELARI_LOCUS2254"/>
</dbReference>
<organism evidence="1 2">
    <name type="scientific">Mesorhabditis belari</name>
    <dbReference type="NCBI Taxonomy" id="2138241"/>
    <lineage>
        <taxon>Eukaryota</taxon>
        <taxon>Metazoa</taxon>
        <taxon>Ecdysozoa</taxon>
        <taxon>Nematoda</taxon>
        <taxon>Chromadorea</taxon>
        <taxon>Rhabditida</taxon>
        <taxon>Rhabditina</taxon>
        <taxon>Rhabditomorpha</taxon>
        <taxon>Rhabditoidea</taxon>
        <taxon>Rhabditidae</taxon>
        <taxon>Mesorhabditinae</taxon>
        <taxon>Mesorhabditis</taxon>
    </lineage>
</organism>
<sequence>FREHRDDYRCCRGDLCNSRELDSTTNLSLGYLHQPDEDICFLWLKESRVQCLPVDQFVKNKSDLQSIHNAFQNQMTVRYKRTFPALVLTWIHRETRRGGLPTVRRR</sequence>
<reference evidence="2" key="1">
    <citation type="submission" date="2024-02" db="UniProtKB">
        <authorList>
            <consortium name="WormBaseParasite"/>
        </authorList>
    </citation>
    <scope>IDENTIFICATION</scope>
</reference>
<dbReference type="Proteomes" id="UP000887575">
    <property type="component" value="Unassembled WGS sequence"/>
</dbReference>
<keyword evidence="1" id="KW-1185">Reference proteome</keyword>
<dbReference type="AlphaFoldDB" id="A0AAF3F8I9"/>
<protein>
    <submittedName>
        <fullName evidence="2">Uncharacterized protein</fullName>
    </submittedName>
</protein>
<accession>A0AAF3F8I9</accession>
<name>A0AAF3F8I9_9BILA</name>